<dbReference type="EMBL" id="CXST01000007">
    <property type="protein sequence ID" value="CTQ47441.1"/>
    <property type="molecule type" value="Genomic_DNA"/>
</dbReference>
<dbReference type="OrthoDB" id="7354890at2"/>
<keyword evidence="2" id="KW-1185">Reference proteome</keyword>
<sequence>MFEVLVEIVVDGGHGVRAYDACARAARVRIASEPENAAALTLIMYAAQGIVEAYDDQPLPVDGADALLENFRTMVRMLSEAYETGSIEAKLAAVNAFSVRLAKVAKNEL</sequence>
<protein>
    <recommendedName>
        <fullName evidence="3">Flagellar protein FliS</fullName>
    </recommendedName>
</protein>
<dbReference type="Proteomes" id="UP000048926">
    <property type="component" value="Unassembled WGS sequence"/>
</dbReference>
<accession>A0A0M6YEK3</accession>
<dbReference type="AlphaFoldDB" id="A0A0M6YEK3"/>
<proteinExistence type="predicted"/>
<gene>
    <name evidence="1" type="ORF">LAL4801_05903</name>
</gene>
<name>A0A0M6YEK3_9HYPH</name>
<reference evidence="2" key="1">
    <citation type="submission" date="2015-07" db="EMBL/GenBank/DDBJ databases">
        <authorList>
            <person name="Rodrigo-Torres Lidia"/>
            <person name="Arahal R.David."/>
        </authorList>
    </citation>
    <scope>NUCLEOTIDE SEQUENCE [LARGE SCALE GENOMIC DNA]</scope>
    <source>
        <strain evidence="2">CECT 4801</strain>
    </source>
</reference>
<evidence type="ECO:0008006" key="3">
    <source>
        <dbReference type="Google" id="ProtNLM"/>
    </source>
</evidence>
<evidence type="ECO:0000313" key="1">
    <source>
        <dbReference type="EMBL" id="CTQ47441.1"/>
    </source>
</evidence>
<dbReference type="RefSeq" id="WP_055661474.1">
    <property type="nucleotide sequence ID" value="NZ_CXST01000007.1"/>
</dbReference>
<evidence type="ECO:0000313" key="2">
    <source>
        <dbReference type="Proteomes" id="UP000048926"/>
    </source>
</evidence>
<organism evidence="1 2">
    <name type="scientific">Roseibium aggregatum</name>
    <dbReference type="NCBI Taxonomy" id="187304"/>
    <lineage>
        <taxon>Bacteria</taxon>
        <taxon>Pseudomonadati</taxon>
        <taxon>Pseudomonadota</taxon>
        <taxon>Alphaproteobacteria</taxon>
        <taxon>Hyphomicrobiales</taxon>
        <taxon>Stappiaceae</taxon>
        <taxon>Roseibium</taxon>
    </lineage>
</organism>